<evidence type="ECO:0000313" key="1">
    <source>
        <dbReference type="EMBL" id="MBJ6364047.1"/>
    </source>
</evidence>
<name>A0A934MXC4_9BACL</name>
<dbReference type="Gene3D" id="2.180.10.10">
    <property type="entry name" value="RHS repeat-associated core"/>
    <property type="match status" value="1"/>
</dbReference>
<feature type="non-terminal residue" evidence="1">
    <location>
        <position position="255"/>
    </location>
</feature>
<dbReference type="EMBL" id="JAELUP010000114">
    <property type="protein sequence ID" value="MBJ6364047.1"/>
    <property type="molecule type" value="Genomic_DNA"/>
</dbReference>
<feature type="non-terminal residue" evidence="1">
    <location>
        <position position="1"/>
    </location>
</feature>
<dbReference type="Proteomes" id="UP000640274">
    <property type="component" value="Unassembled WGS sequence"/>
</dbReference>
<sequence length="255" mass="28658">ERAYRATSREDVVTYTDGSESKFNRVTYSYTGDGAAVRSSNSSFSTTVDNGRIQTTSSYDRVYIDENTPEVYYNTQVVKSSGTQQFTDTMEYNRVKRWPVPTKVTTQTKQGSLQSTASVVSREYDEYGNVITETDPYTNTTSYTYDTGNLLQSYTVPVQSNKSLFVELERYPTTNGIKTVKMKENNSSGSLKAQTGYVYDSYGNPTTITIKDDTRDIVVANEYDFTLYKAGFPTRQAIQVTGADNQTTSVAQQFR</sequence>
<reference evidence="1" key="1">
    <citation type="submission" date="2020-12" db="EMBL/GenBank/DDBJ databases">
        <authorList>
            <person name="Huq M.A."/>
        </authorList>
    </citation>
    <scope>NUCLEOTIDE SEQUENCE</scope>
    <source>
        <strain evidence="1">MAHUQ-46</strain>
    </source>
</reference>
<gene>
    <name evidence="1" type="ORF">JFN88_22785</name>
</gene>
<organism evidence="1 2">
    <name type="scientific">Paenibacillus roseus</name>
    <dbReference type="NCBI Taxonomy" id="2798579"/>
    <lineage>
        <taxon>Bacteria</taxon>
        <taxon>Bacillati</taxon>
        <taxon>Bacillota</taxon>
        <taxon>Bacilli</taxon>
        <taxon>Bacillales</taxon>
        <taxon>Paenibacillaceae</taxon>
        <taxon>Paenibacillus</taxon>
    </lineage>
</organism>
<keyword evidence="2" id="KW-1185">Reference proteome</keyword>
<proteinExistence type="predicted"/>
<accession>A0A934MXC4</accession>
<dbReference type="AlphaFoldDB" id="A0A934MXC4"/>
<protein>
    <submittedName>
        <fullName evidence="1">Uncharacterized protein</fullName>
    </submittedName>
</protein>
<comment type="caution">
    <text evidence="1">The sequence shown here is derived from an EMBL/GenBank/DDBJ whole genome shotgun (WGS) entry which is preliminary data.</text>
</comment>
<evidence type="ECO:0000313" key="2">
    <source>
        <dbReference type="Proteomes" id="UP000640274"/>
    </source>
</evidence>